<feature type="compositionally biased region" description="Basic and acidic residues" evidence="1">
    <location>
        <begin position="79"/>
        <end position="97"/>
    </location>
</feature>
<organism evidence="2">
    <name type="scientific">viral metagenome</name>
    <dbReference type="NCBI Taxonomy" id="1070528"/>
    <lineage>
        <taxon>unclassified sequences</taxon>
        <taxon>metagenomes</taxon>
        <taxon>organismal metagenomes</taxon>
    </lineage>
</organism>
<feature type="region of interest" description="Disordered" evidence="1">
    <location>
        <begin position="76"/>
        <end position="130"/>
    </location>
</feature>
<protein>
    <submittedName>
        <fullName evidence="2">Uncharacterized protein</fullName>
    </submittedName>
</protein>
<dbReference type="AlphaFoldDB" id="A0A6H1ZX96"/>
<gene>
    <name evidence="3" type="ORF">MM415A06053_0006</name>
    <name evidence="4" type="ORF">MM415B03040_0007</name>
    <name evidence="2" type="ORF">TM448A02405_0002</name>
</gene>
<dbReference type="EMBL" id="MT142686">
    <property type="protein sequence ID" value="QJA87169.1"/>
    <property type="molecule type" value="Genomic_DNA"/>
</dbReference>
<evidence type="ECO:0000313" key="3">
    <source>
        <dbReference type="EMBL" id="QJA68617.1"/>
    </source>
</evidence>
<dbReference type="EMBL" id="MT141633">
    <property type="protein sequence ID" value="QJA68617.1"/>
    <property type="molecule type" value="Genomic_DNA"/>
</dbReference>
<feature type="compositionally biased region" description="Acidic residues" evidence="1">
    <location>
        <begin position="120"/>
        <end position="130"/>
    </location>
</feature>
<proteinExistence type="predicted"/>
<evidence type="ECO:0000313" key="4">
    <source>
        <dbReference type="EMBL" id="QJA87169.1"/>
    </source>
</evidence>
<accession>A0A6H1ZX96</accession>
<evidence type="ECO:0000313" key="2">
    <source>
        <dbReference type="EMBL" id="QJA51947.1"/>
    </source>
</evidence>
<dbReference type="EMBL" id="MT144301">
    <property type="protein sequence ID" value="QJA51947.1"/>
    <property type="molecule type" value="Genomic_DNA"/>
</dbReference>
<sequence length="130" mass="14688">MPKHIFCAACGLELLQYRKAVKGNIFDLVEPHNCIEEGAELPDIEDRNIEPQLKPNPPSVDKLFGKMEFVKHLNNLTPEKTETGDKRSKEFTRKELETSSAPFSILDQIKVGAKQKPDELPDGQEEPDES</sequence>
<name>A0A6H1ZX96_9ZZZZ</name>
<reference evidence="2" key="1">
    <citation type="submission" date="2020-03" db="EMBL/GenBank/DDBJ databases">
        <title>The deep terrestrial virosphere.</title>
        <authorList>
            <person name="Holmfeldt K."/>
            <person name="Nilsson E."/>
            <person name="Simone D."/>
            <person name="Lopez-Fernandez M."/>
            <person name="Wu X."/>
            <person name="de Brujin I."/>
            <person name="Lundin D."/>
            <person name="Andersson A."/>
            <person name="Bertilsson S."/>
            <person name="Dopson M."/>
        </authorList>
    </citation>
    <scope>NUCLEOTIDE SEQUENCE</scope>
    <source>
        <strain evidence="3">MM415A06053</strain>
        <strain evidence="4">MM415B03040</strain>
        <strain evidence="2">TM448A02405</strain>
    </source>
</reference>
<evidence type="ECO:0000256" key="1">
    <source>
        <dbReference type="SAM" id="MobiDB-lite"/>
    </source>
</evidence>